<dbReference type="InterPro" id="IPR051922">
    <property type="entry name" value="Bact_Sporulation_Assoc"/>
</dbReference>
<organism evidence="3 5">
    <name type="scientific">Bacillus canaveralius</name>
    <dbReference type="NCBI Taxonomy" id="1403243"/>
    <lineage>
        <taxon>Bacteria</taxon>
        <taxon>Bacillati</taxon>
        <taxon>Bacillota</taxon>
        <taxon>Bacilli</taxon>
        <taxon>Bacillales</taxon>
        <taxon>Bacillaceae</taxon>
        <taxon>Bacillus</taxon>
    </lineage>
</organism>
<keyword evidence="6" id="KW-1185">Reference proteome</keyword>
<protein>
    <submittedName>
        <fullName evidence="3">Stage II sporulation protein D</fullName>
    </submittedName>
</protein>
<dbReference type="NCBIfam" id="TIGR02870">
    <property type="entry name" value="spore_II_D"/>
    <property type="match status" value="1"/>
</dbReference>
<name>A0A2N5GQE0_9BACI</name>
<evidence type="ECO:0000313" key="5">
    <source>
        <dbReference type="Proteomes" id="UP000234951"/>
    </source>
</evidence>
<evidence type="ECO:0000313" key="6">
    <source>
        <dbReference type="Proteomes" id="UP000235114"/>
    </source>
</evidence>
<keyword evidence="1" id="KW-0472">Membrane</keyword>
<reference evidence="4 6" key="2">
    <citation type="submission" date="2017-12" db="EMBL/GenBank/DDBJ databases">
        <title>Comparative Functional Genomics of Dry Heat Resistant strains isolated from the Viking Spacecraft.</title>
        <authorList>
            <person name="Seuylemezian A."/>
            <person name="Cooper K."/>
            <person name="Vaishampayan P."/>
        </authorList>
    </citation>
    <scope>NUCLEOTIDE SEQUENCE [LARGE SCALE GENOMIC DNA]</scope>
    <source>
        <strain evidence="4 6">ATCC 29669</strain>
    </source>
</reference>
<reference evidence="3 5" key="1">
    <citation type="submission" date="2017-11" db="EMBL/GenBank/DDBJ databases">
        <title>Comparitive Functional Genomics of Dry Heat Resistant strains isolated from the Viking Spacecraft.</title>
        <authorList>
            <person name="Seuylemezian A."/>
            <person name="Cooper K."/>
            <person name="Vaishampayan P."/>
        </authorList>
    </citation>
    <scope>NUCLEOTIDE SEQUENCE [LARGE SCALE GENOMIC DNA]</scope>
    <source>
        <strain evidence="3 5">M4.6</strain>
    </source>
</reference>
<dbReference type="InterPro" id="IPR013486">
    <property type="entry name" value="SpoIID/LytB"/>
</dbReference>
<proteinExistence type="predicted"/>
<dbReference type="Proteomes" id="UP000235114">
    <property type="component" value="Unassembled WGS sequence"/>
</dbReference>
<dbReference type="GO" id="GO:0030435">
    <property type="term" value="P:sporulation resulting in formation of a cellular spore"/>
    <property type="evidence" value="ECO:0007669"/>
    <property type="project" value="InterPro"/>
</dbReference>
<dbReference type="PANTHER" id="PTHR30032:SF4">
    <property type="entry name" value="AMIDASE ENHANCER"/>
    <property type="match status" value="1"/>
</dbReference>
<dbReference type="NCBIfam" id="TIGR02669">
    <property type="entry name" value="SpoIID_LytB"/>
    <property type="match status" value="1"/>
</dbReference>
<dbReference type="Pfam" id="PF08486">
    <property type="entry name" value="SpoIID"/>
    <property type="match status" value="1"/>
</dbReference>
<feature type="domain" description="Sporulation stage II protein D amidase enhancer LytB N-terminal" evidence="2">
    <location>
        <begin position="65"/>
        <end position="170"/>
    </location>
</feature>
<gene>
    <name evidence="3" type="primary">spoIID</name>
    <name evidence="3" type="ORF">CU635_04765</name>
    <name evidence="4" type="ORF">CVD25_00220</name>
</gene>
<dbReference type="InterPro" id="IPR014225">
    <property type="entry name" value="Spore_II_D_firmicutes"/>
</dbReference>
<evidence type="ECO:0000313" key="3">
    <source>
        <dbReference type="EMBL" id="PLR85096.1"/>
    </source>
</evidence>
<dbReference type="PANTHER" id="PTHR30032">
    <property type="entry name" value="N-ACETYLMURAMOYL-L-ALANINE AMIDASE-RELATED"/>
    <property type="match status" value="1"/>
</dbReference>
<keyword evidence="1" id="KW-1133">Transmembrane helix</keyword>
<dbReference type="GO" id="GO:0030288">
    <property type="term" value="C:outer membrane-bounded periplasmic space"/>
    <property type="evidence" value="ECO:0007669"/>
    <property type="project" value="TreeGrafter"/>
</dbReference>
<dbReference type="OrthoDB" id="9794671at2"/>
<evidence type="ECO:0000313" key="4">
    <source>
        <dbReference type="EMBL" id="PLS00906.1"/>
    </source>
</evidence>
<sequence>MIKIKPFIVLAVILFVITLMVPTMLVLPFAEENAAGKLGEEKNLRPQATHGEKAAEPAVKVAVYRTAAKQIEKIPLEKYLIGVVAAEMPAQFEKEALKAQALTARTYIVSQMISGETDGVPEGADVTDTELHQVYKNDQDLKKIWDKDYDWKLKKVTAAVQETAGQILTYEGSPITPTFFSTSNGFTENSEDYWKNAYPYLRSVESPWDKESPKFTDQKSIPVAQFESTLGVKITDPANFGKTITERTAGKRVGKVRIGEKVLTGKEIREKLQLKSSDFSWVLKGENVVITTKGFGHGVGMSQYGANGMASDGKTYQEIVEHYYQGVEITQSDSLLTKITAQK</sequence>
<dbReference type="EMBL" id="PGVA01000008">
    <property type="protein sequence ID" value="PLR85096.1"/>
    <property type="molecule type" value="Genomic_DNA"/>
</dbReference>
<keyword evidence="1" id="KW-0812">Transmembrane</keyword>
<comment type="caution">
    <text evidence="3">The sequence shown here is derived from an EMBL/GenBank/DDBJ whole genome shotgun (WGS) entry which is preliminary data.</text>
</comment>
<dbReference type="RefSeq" id="WP_101576038.1">
    <property type="nucleotide sequence ID" value="NZ_PGVA01000008.1"/>
</dbReference>
<accession>A0A2N5GQE0</accession>
<dbReference type="InterPro" id="IPR013693">
    <property type="entry name" value="SpoIID/LytB_N"/>
</dbReference>
<evidence type="ECO:0000256" key="1">
    <source>
        <dbReference type="SAM" id="Phobius"/>
    </source>
</evidence>
<dbReference type="AlphaFoldDB" id="A0A2N5GQE0"/>
<feature type="transmembrane region" description="Helical" evidence="1">
    <location>
        <begin position="7"/>
        <end position="30"/>
    </location>
</feature>
<evidence type="ECO:0000259" key="2">
    <source>
        <dbReference type="Pfam" id="PF08486"/>
    </source>
</evidence>
<dbReference type="Proteomes" id="UP000234951">
    <property type="component" value="Unassembled WGS sequence"/>
</dbReference>
<dbReference type="EMBL" id="PGVD01000001">
    <property type="protein sequence ID" value="PLS00906.1"/>
    <property type="molecule type" value="Genomic_DNA"/>
</dbReference>